<evidence type="ECO:0000313" key="2">
    <source>
        <dbReference type="Proteomes" id="UP000194000"/>
    </source>
</evidence>
<evidence type="ECO:0000313" key="1">
    <source>
        <dbReference type="EMBL" id="ORV61282.1"/>
    </source>
</evidence>
<dbReference type="STRING" id="1260918.AWC06_13050"/>
<comment type="caution">
    <text evidence="1">The sequence shown here is derived from an EMBL/GenBank/DDBJ whole genome shotgun (WGS) entry which is preliminary data.</text>
</comment>
<dbReference type="AlphaFoldDB" id="A0A1X1UWS2"/>
<dbReference type="EMBL" id="LQOW01000016">
    <property type="protein sequence ID" value="ORV61282.1"/>
    <property type="molecule type" value="Genomic_DNA"/>
</dbReference>
<organism evidence="1 2">
    <name type="scientific">Mycobacterium fragae</name>
    <dbReference type="NCBI Taxonomy" id="1260918"/>
    <lineage>
        <taxon>Bacteria</taxon>
        <taxon>Bacillati</taxon>
        <taxon>Actinomycetota</taxon>
        <taxon>Actinomycetes</taxon>
        <taxon>Mycobacteriales</taxon>
        <taxon>Mycobacteriaceae</taxon>
        <taxon>Mycobacterium</taxon>
    </lineage>
</organism>
<dbReference type="Proteomes" id="UP000194000">
    <property type="component" value="Unassembled WGS sequence"/>
</dbReference>
<keyword evidence="2" id="KW-1185">Reference proteome</keyword>
<gene>
    <name evidence="1" type="ORF">AWC06_13050</name>
</gene>
<dbReference type="OrthoDB" id="264096at2"/>
<name>A0A1X1UWS2_9MYCO</name>
<reference evidence="1 2" key="1">
    <citation type="submission" date="2016-01" db="EMBL/GenBank/DDBJ databases">
        <title>The new phylogeny of the genus Mycobacterium.</title>
        <authorList>
            <person name="Tarcisio F."/>
            <person name="Conor M."/>
            <person name="Antonella G."/>
            <person name="Elisabetta G."/>
            <person name="Giulia F.S."/>
            <person name="Sara T."/>
            <person name="Anna F."/>
            <person name="Clotilde B."/>
            <person name="Roberto B."/>
            <person name="Veronica D.S."/>
            <person name="Fabio R."/>
            <person name="Monica P."/>
            <person name="Olivier J."/>
            <person name="Enrico T."/>
            <person name="Nicola S."/>
        </authorList>
    </citation>
    <scope>NUCLEOTIDE SEQUENCE [LARGE SCALE GENOMIC DNA]</scope>
    <source>
        <strain evidence="1 2">DSM 45731</strain>
    </source>
</reference>
<proteinExistence type="predicted"/>
<dbReference type="RefSeq" id="WP_085196432.1">
    <property type="nucleotide sequence ID" value="NZ_JACKVI010000010.1"/>
</dbReference>
<protein>
    <submittedName>
        <fullName evidence="1">Uncharacterized protein</fullName>
    </submittedName>
</protein>
<accession>A0A1X1UWS2</accession>
<sequence>MAERPGGMPSFDAAQAVADAILYEGYLLYPYRRSSPKNRVRWQFGILAPRQWLSPEARADTSVTGSADGWYQQTECLLEAADTAVVHVRLRFLHVRHRSVQQARGDGSFQPVDALTADGRRHLTFDDAVPREYDVIAPVAKLGTSPLVVEVQVPGGSEIETLAAGAGRIVCSWQPVTATLRLSLVAVDAPFRLGKLRLVTENSDSATPAGATRQQALAVSMIGTHTLIGVTGGAFLSLLDRPEWAAAAAKGCRNIHTFPVLAAEPGRQDVMLSSPILLYDYPAVSPESPGDLFDAAEIDEILSLRTEALTDEEKQEARDTDPRAAAIIDRVDAMPREVMERLHGAVRSLRPHRESPPNSVSVNGVTVTKGSRVRLRPRRRGTDAHDIFLADRTALVEDVLVDMEDQYRIAVTVEDDPGAELHQWYQRFYYFSPDEISPLERQ</sequence>